<dbReference type="Proteomes" id="UP000829291">
    <property type="component" value="Chromosome 4"/>
</dbReference>
<evidence type="ECO:0000256" key="2">
    <source>
        <dbReference type="ARBA" id="ARBA00006020"/>
    </source>
</evidence>
<sequence length="118" mass="13743">MNITSHVQRVKFLYKTILKLHRGLPLEIQPLGNNYVRDEFRRHKNCNPAEAQVFMTEWADYATKLAEQLGLRGPQQAKKLGIDLDQDAIEKMRDEQIQQLYELMMTATGKHVEKSDDT</sequence>
<dbReference type="GeneID" id="107220545"/>
<evidence type="ECO:0000313" key="7">
    <source>
        <dbReference type="Proteomes" id="UP000829291"/>
    </source>
</evidence>
<evidence type="ECO:0000256" key="5">
    <source>
        <dbReference type="ARBA" id="ARBA00023186"/>
    </source>
</evidence>
<evidence type="ECO:0000256" key="1">
    <source>
        <dbReference type="ARBA" id="ARBA00004305"/>
    </source>
</evidence>
<organism evidence="7 8">
    <name type="scientific">Neodiprion lecontei</name>
    <name type="common">Redheaded pine sawfly</name>
    <dbReference type="NCBI Taxonomy" id="441921"/>
    <lineage>
        <taxon>Eukaryota</taxon>
        <taxon>Metazoa</taxon>
        <taxon>Ecdysozoa</taxon>
        <taxon>Arthropoda</taxon>
        <taxon>Hexapoda</taxon>
        <taxon>Insecta</taxon>
        <taxon>Pterygota</taxon>
        <taxon>Neoptera</taxon>
        <taxon>Endopterygota</taxon>
        <taxon>Hymenoptera</taxon>
        <taxon>Tenthredinoidea</taxon>
        <taxon>Diprionidae</taxon>
        <taxon>Diprioninae</taxon>
        <taxon>Neodiprion</taxon>
    </lineage>
</organism>
<evidence type="ECO:0000256" key="3">
    <source>
        <dbReference type="ARBA" id="ARBA00022946"/>
    </source>
</evidence>
<protein>
    <recommendedName>
        <fullName evidence="6">Succinate dehydrogenase assembly factor 3</fullName>
        <shortName evidence="6">SDH assembly factor 3</shortName>
        <shortName evidence="6">SDHAF3</shortName>
    </recommendedName>
</protein>
<dbReference type="InterPro" id="IPR008381">
    <property type="entry name" value="SDHAF3/Sdh7"/>
</dbReference>
<comment type="subunit">
    <text evidence="6">Interacts with the iron-sulfur protein subunit within the SDH catalytic dimer.</text>
</comment>
<dbReference type="Pfam" id="PF13233">
    <property type="entry name" value="Complex1_LYR_2"/>
    <property type="match status" value="1"/>
</dbReference>
<evidence type="ECO:0000256" key="4">
    <source>
        <dbReference type="ARBA" id="ARBA00023128"/>
    </source>
</evidence>
<keyword evidence="5 6" id="KW-0143">Chaperone</keyword>
<keyword evidence="4 6" id="KW-0496">Mitochondrion</keyword>
<reference evidence="8" key="1">
    <citation type="submission" date="2025-08" db="UniProtKB">
        <authorList>
            <consortium name="RefSeq"/>
        </authorList>
    </citation>
    <scope>IDENTIFICATION</scope>
    <source>
        <tissue evidence="8">Thorax and Abdomen</tissue>
    </source>
</reference>
<comment type="subcellular location">
    <subcellularLocation>
        <location evidence="1 6">Mitochondrion matrix</location>
    </subcellularLocation>
</comment>
<evidence type="ECO:0000256" key="6">
    <source>
        <dbReference type="RuleBase" id="RU368039"/>
    </source>
</evidence>
<comment type="function">
    <text evidence="6">Plays an essential role in the assembly of succinate dehydrogenase (SDH), an enzyme complex (also referred to as respiratory complex II) that is a component of both the tricarboxylic acid (TCA) cycle and the mitochondrial electron transport chain, and which couples the oxidation of succinate to fumarate with the reduction of ubiquinone (coenzyme Q) to ubiquinol. Promotes maturation of the iron-sulfur protein subunit of the SDH catalytic dimer, protecting it from the deleterious effects of oxidants. May act together with SDHAF1.</text>
</comment>
<dbReference type="RefSeq" id="XP_046592431.1">
    <property type="nucleotide sequence ID" value="XM_046736475.1"/>
</dbReference>
<proteinExistence type="inferred from homology"/>
<keyword evidence="3" id="KW-0809">Transit peptide</keyword>
<name>A0ABM3FWM8_NEOLC</name>
<dbReference type="PANTHER" id="PTHR13137">
    <property type="entry name" value="DC11 ACN9 HOMOLOG"/>
    <property type="match status" value="1"/>
</dbReference>
<dbReference type="PANTHER" id="PTHR13137:SF6">
    <property type="entry name" value="SUCCINATE DEHYDROGENASE ASSEMBLY FACTOR 3, MITOCHONDRIAL"/>
    <property type="match status" value="1"/>
</dbReference>
<comment type="similarity">
    <text evidence="2 6">Belongs to the complex I LYR family. SDHAF3 subfamily.</text>
</comment>
<accession>A0ABM3FWM8</accession>
<gene>
    <name evidence="8" type="primary">LOC107220545</name>
</gene>
<keyword evidence="7" id="KW-1185">Reference proteome</keyword>
<evidence type="ECO:0000313" key="8">
    <source>
        <dbReference type="RefSeq" id="XP_046592431.1"/>
    </source>
</evidence>
<dbReference type="CDD" id="cd20270">
    <property type="entry name" value="Complex1_LYR_SDHAF3_LYRM10"/>
    <property type="match status" value="1"/>
</dbReference>